<dbReference type="PANTHER" id="PTHR47972">
    <property type="entry name" value="KINESIN-LIKE PROTEIN KLP-3"/>
    <property type="match status" value="1"/>
</dbReference>
<dbReference type="InterPro" id="IPR027640">
    <property type="entry name" value="Kinesin-like_fam"/>
</dbReference>
<evidence type="ECO:0000256" key="5">
    <source>
        <dbReference type="SAM" id="MobiDB-lite"/>
    </source>
</evidence>
<dbReference type="AlphaFoldDB" id="A0A9E7E8P6"/>
<comment type="caution">
    <text evidence="3">Lacks conserved residue(s) required for the propagation of feature annotation.</text>
</comment>
<keyword evidence="2" id="KW-0505">Motor protein</keyword>
<proteinExistence type="inferred from homology"/>
<feature type="coiled-coil region" evidence="4">
    <location>
        <begin position="60"/>
        <end position="108"/>
    </location>
</feature>
<evidence type="ECO:0000313" key="7">
    <source>
        <dbReference type="EMBL" id="URD72396.1"/>
    </source>
</evidence>
<keyword evidence="4" id="KW-0175">Coiled coil</keyword>
<dbReference type="Proteomes" id="UP001055439">
    <property type="component" value="Chromosome 1"/>
</dbReference>
<evidence type="ECO:0000256" key="3">
    <source>
        <dbReference type="PROSITE-ProRule" id="PRU00283"/>
    </source>
</evidence>
<organism evidence="7 8">
    <name type="scientific">Musa troglodytarum</name>
    <name type="common">fe'i banana</name>
    <dbReference type="NCBI Taxonomy" id="320322"/>
    <lineage>
        <taxon>Eukaryota</taxon>
        <taxon>Viridiplantae</taxon>
        <taxon>Streptophyta</taxon>
        <taxon>Embryophyta</taxon>
        <taxon>Tracheophyta</taxon>
        <taxon>Spermatophyta</taxon>
        <taxon>Magnoliopsida</taxon>
        <taxon>Liliopsida</taxon>
        <taxon>Zingiberales</taxon>
        <taxon>Musaceae</taxon>
        <taxon>Musa</taxon>
    </lineage>
</organism>
<dbReference type="GO" id="GO:0007018">
    <property type="term" value="P:microtubule-based movement"/>
    <property type="evidence" value="ECO:0007669"/>
    <property type="project" value="InterPro"/>
</dbReference>
<gene>
    <name evidence="7" type="ORF">MUK42_10227</name>
</gene>
<keyword evidence="8" id="KW-1185">Reference proteome</keyword>
<dbReference type="Gene3D" id="1.20.58.1980">
    <property type="match status" value="1"/>
</dbReference>
<feature type="domain" description="Kinesin motor" evidence="6">
    <location>
        <begin position="1"/>
        <end position="56"/>
    </location>
</feature>
<dbReference type="PANTHER" id="PTHR47972:SF9">
    <property type="entry name" value="KINESIN-LIKE PROTEIN KIN-14U"/>
    <property type="match status" value="1"/>
</dbReference>
<name>A0A9E7E8P6_9LILI</name>
<dbReference type="Pfam" id="PF00225">
    <property type="entry name" value="Kinesin"/>
    <property type="match status" value="1"/>
</dbReference>
<keyword evidence="1" id="KW-0493">Microtubule</keyword>
<sequence>MRRSHIPYRNSKLTQILSDSLGNNSKVLMIVHISLGDDDAAETVCSLSFAKRVRAVEANRELSEETKKRKQQSITELEQHIQEAEEELQKVSKQMEMAEKLIQEKTEILRVAHQLPDEMAPETGAAEKPIRATHAVPVPRFMASTECSRLRQKTAELTGRSRAMSVVTRRPTDLFGSQSLSCSVHDHVMPTNKKRTWPCKRSDPSPHCNTLNESHHSMDSKGSSLPRSKKVVSASNPNLRVALHRQHRRRMSDLI</sequence>
<evidence type="ECO:0000256" key="1">
    <source>
        <dbReference type="ARBA" id="ARBA00022701"/>
    </source>
</evidence>
<dbReference type="InterPro" id="IPR001752">
    <property type="entry name" value="Kinesin_motor_dom"/>
</dbReference>
<dbReference type="PROSITE" id="PS50067">
    <property type="entry name" value="KINESIN_MOTOR_2"/>
    <property type="match status" value="1"/>
</dbReference>
<dbReference type="EMBL" id="CP097502">
    <property type="protein sequence ID" value="URD72396.1"/>
    <property type="molecule type" value="Genomic_DNA"/>
</dbReference>
<protein>
    <submittedName>
        <fullName evidence="7">KISc</fullName>
    </submittedName>
</protein>
<evidence type="ECO:0000256" key="2">
    <source>
        <dbReference type="ARBA" id="ARBA00023175"/>
    </source>
</evidence>
<dbReference type="GO" id="GO:0003777">
    <property type="term" value="F:microtubule motor activity"/>
    <property type="evidence" value="ECO:0007669"/>
    <property type="project" value="InterPro"/>
</dbReference>
<dbReference type="OrthoDB" id="3176171at2759"/>
<evidence type="ECO:0000313" key="8">
    <source>
        <dbReference type="Proteomes" id="UP001055439"/>
    </source>
</evidence>
<accession>A0A9E7E8P6</accession>
<evidence type="ECO:0000259" key="6">
    <source>
        <dbReference type="PROSITE" id="PS50067"/>
    </source>
</evidence>
<dbReference type="SUPFAM" id="SSF52540">
    <property type="entry name" value="P-loop containing nucleoside triphosphate hydrolases"/>
    <property type="match status" value="1"/>
</dbReference>
<feature type="region of interest" description="Disordered" evidence="5">
    <location>
        <begin position="192"/>
        <end position="234"/>
    </location>
</feature>
<reference evidence="7" key="1">
    <citation type="submission" date="2022-05" db="EMBL/GenBank/DDBJ databases">
        <title>The Musa troglodytarum L. genome provides insights into the mechanism of non-climacteric behaviour and enrichment of carotenoids.</title>
        <authorList>
            <person name="Wang J."/>
        </authorList>
    </citation>
    <scope>NUCLEOTIDE SEQUENCE</scope>
    <source>
        <tissue evidence="7">Leaf</tissue>
    </source>
</reference>
<dbReference type="GO" id="GO:0008017">
    <property type="term" value="F:microtubule binding"/>
    <property type="evidence" value="ECO:0007669"/>
    <property type="project" value="InterPro"/>
</dbReference>
<comment type="similarity">
    <text evidence="3">Belongs to the TRAFAC class myosin-kinesin ATPase superfamily. Kinesin family.</text>
</comment>
<evidence type="ECO:0000256" key="4">
    <source>
        <dbReference type="SAM" id="Coils"/>
    </source>
</evidence>
<dbReference type="InterPro" id="IPR027417">
    <property type="entry name" value="P-loop_NTPase"/>
</dbReference>
<dbReference type="GO" id="GO:0005524">
    <property type="term" value="F:ATP binding"/>
    <property type="evidence" value="ECO:0007669"/>
    <property type="project" value="InterPro"/>
</dbReference>
<dbReference type="GO" id="GO:0005874">
    <property type="term" value="C:microtubule"/>
    <property type="evidence" value="ECO:0007669"/>
    <property type="project" value="UniProtKB-KW"/>
</dbReference>